<keyword evidence="1" id="KW-0472">Membrane</keyword>
<feature type="transmembrane region" description="Helical" evidence="1">
    <location>
        <begin position="20"/>
        <end position="38"/>
    </location>
</feature>
<evidence type="ECO:0000313" key="2">
    <source>
        <dbReference type="EMBL" id="KAH8106741.1"/>
    </source>
</evidence>
<reference evidence="2" key="1">
    <citation type="journal article" date="2021" name="New Phytol.">
        <title>Evolutionary innovations through gain and loss of genes in the ectomycorrhizal Boletales.</title>
        <authorList>
            <person name="Wu G."/>
            <person name="Miyauchi S."/>
            <person name="Morin E."/>
            <person name="Kuo A."/>
            <person name="Drula E."/>
            <person name="Varga T."/>
            <person name="Kohler A."/>
            <person name="Feng B."/>
            <person name="Cao Y."/>
            <person name="Lipzen A."/>
            <person name="Daum C."/>
            <person name="Hundley H."/>
            <person name="Pangilinan J."/>
            <person name="Johnson J."/>
            <person name="Barry K."/>
            <person name="LaButti K."/>
            <person name="Ng V."/>
            <person name="Ahrendt S."/>
            <person name="Min B."/>
            <person name="Choi I.G."/>
            <person name="Park H."/>
            <person name="Plett J.M."/>
            <person name="Magnuson J."/>
            <person name="Spatafora J.W."/>
            <person name="Nagy L.G."/>
            <person name="Henrissat B."/>
            <person name="Grigoriev I.V."/>
            <person name="Yang Z.L."/>
            <person name="Xu J."/>
            <person name="Martin F.M."/>
        </authorList>
    </citation>
    <scope>NUCLEOTIDE SEQUENCE</scope>
    <source>
        <strain evidence="2">KKN 215</strain>
    </source>
</reference>
<gene>
    <name evidence="2" type="ORF">BXZ70DRAFT_245005</name>
</gene>
<keyword evidence="3" id="KW-1185">Reference proteome</keyword>
<dbReference type="EMBL" id="JAEVFJ010000002">
    <property type="protein sequence ID" value="KAH8106741.1"/>
    <property type="molecule type" value="Genomic_DNA"/>
</dbReference>
<organism evidence="2 3">
    <name type="scientific">Cristinia sonorae</name>
    <dbReference type="NCBI Taxonomy" id="1940300"/>
    <lineage>
        <taxon>Eukaryota</taxon>
        <taxon>Fungi</taxon>
        <taxon>Dikarya</taxon>
        <taxon>Basidiomycota</taxon>
        <taxon>Agaricomycotina</taxon>
        <taxon>Agaricomycetes</taxon>
        <taxon>Agaricomycetidae</taxon>
        <taxon>Agaricales</taxon>
        <taxon>Pleurotineae</taxon>
        <taxon>Stephanosporaceae</taxon>
        <taxon>Cristinia</taxon>
    </lineage>
</organism>
<proteinExistence type="predicted"/>
<sequence length="191" mass="21123">MGDSMTSVASSSPPILLPNFITYDVVFSSPLLWFCLLFRTILFVTDSPTYDNDFGVSVIPRLIPTPSVFCPPTWMAALAVSMPHMCLCFIVHVSDVLPSCRLQKLKVTRRSGLQGLVPDLIPATSSNTITDDTDYLEYVDTGAPALESHVREDSDKPESNVAVHRSLISIHYVEDLDNNQHNNTLPLRLSS</sequence>
<protein>
    <submittedName>
        <fullName evidence="2">Uncharacterized protein</fullName>
    </submittedName>
</protein>
<keyword evidence="1" id="KW-0812">Transmembrane</keyword>
<keyword evidence="1" id="KW-1133">Transmembrane helix</keyword>
<dbReference type="AlphaFoldDB" id="A0A8K0XUB0"/>
<evidence type="ECO:0000256" key="1">
    <source>
        <dbReference type="SAM" id="Phobius"/>
    </source>
</evidence>
<evidence type="ECO:0000313" key="3">
    <source>
        <dbReference type="Proteomes" id="UP000813824"/>
    </source>
</evidence>
<dbReference type="Proteomes" id="UP000813824">
    <property type="component" value="Unassembled WGS sequence"/>
</dbReference>
<name>A0A8K0XUB0_9AGAR</name>
<comment type="caution">
    <text evidence="2">The sequence shown here is derived from an EMBL/GenBank/DDBJ whole genome shotgun (WGS) entry which is preliminary data.</text>
</comment>
<accession>A0A8K0XUB0</accession>